<evidence type="ECO:0000313" key="1">
    <source>
        <dbReference type="EMBL" id="VAW06564.1"/>
    </source>
</evidence>
<dbReference type="AlphaFoldDB" id="A0A3B0TCK0"/>
<dbReference type="Pfam" id="PF00106">
    <property type="entry name" value="adh_short"/>
    <property type="match status" value="1"/>
</dbReference>
<feature type="non-terminal residue" evidence="1">
    <location>
        <position position="59"/>
    </location>
</feature>
<reference evidence="1" key="1">
    <citation type="submission" date="2018-06" db="EMBL/GenBank/DDBJ databases">
        <authorList>
            <person name="Zhirakovskaya E."/>
        </authorList>
    </citation>
    <scope>NUCLEOTIDE SEQUENCE</scope>
</reference>
<dbReference type="SUPFAM" id="SSF51735">
    <property type="entry name" value="NAD(P)-binding Rossmann-fold domains"/>
    <property type="match status" value="1"/>
</dbReference>
<name>A0A3B0TCK0_9ZZZZ</name>
<dbReference type="PANTHER" id="PTHR44269">
    <property type="entry name" value="DEHYDROGENASE/REDUCTASE SDR FAMILY MEMBER 7-RELATED"/>
    <property type="match status" value="1"/>
</dbReference>
<dbReference type="InterPro" id="IPR002347">
    <property type="entry name" value="SDR_fam"/>
</dbReference>
<dbReference type="EMBL" id="UOEJ01000244">
    <property type="protein sequence ID" value="VAW06564.1"/>
    <property type="molecule type" value="Genomic_DNA"/>
</dbReference>
<sequence>MFQDKVVWITGASAGIGEAVAYEMAHAGAKLVLSARREDELLRVAGNIDTDDILILPFD</sequence>
<organism evidence="1">
    <name type="scientific">hydrothermal vent metagenome</name>
    <dbReference type="NCBI Taxonomy" id="652676"/>
    <lineage>
        <taxon>unclassified sequences</taxon>
        <taxon>metagenomes</taxon>
        <taxon>ecological metagenomes</taxon>
    </lineage>
</organism>
<dbReference type="InterPro" id="IPR036291">
    <property type="entry name" value="NAD(P)-bd_dom_sf"/>
</dbReference>
<dbReference type="InterPro" id="IPR053011">
    <property type="entry name" value="SDR_family_member_7"/>
</dbReference>
<gene>
    <name evidence="1" type="ORF">MNBD_ALPHA01-94</name>
</gene>
<proteinExistence type="predicted"/>
<dbReference type="PANTHER" id="PTHR44269:SF1">
    <property type="entry name" value="DEHYDROGENASE_REDUCTASE SDR FAMILY MEMBER 7"/>
    <property type="match status" value="1"/>
</dbReference>
<accession>A0A3B0TCK0</accession>
<protein>
    <submittedName>
        <fullName evidence="1">Uncharacterized protein</fullName>
    </submittedName>
</protein>
<dbReference type="Gene3D" id="3.40.50.720">
    <property type="entry name" value="NAD(P)-binding Rossmann-like Domain"/>
    <property type="match status" value="1"/>
</dbReference>